<reference evidence="1 3" key="1">
    <citation type="submission" date="2014-08" db="EMBL/GenBank/DDBJ databases">
        <title>Complete genome sequence of Corynebacterium ureicelerivorans DSM 45051, a lipophilic and urea-splitting isolate from a blood culture of a septicaemia patient.</title>
        <authorList>
            <person name="Tippelt A."/>
            <person name="Albersmeier A."/>
            <person name="Brinkrolf K."/>
            <person name="Ruckert C."/>
            <person name="Tauch A."/>
        </authorList>
    </citation>
    <scope>NUCLEOTIDE SEQUENCE [LARGE SCALE GENOMIC DNA]</scope>
    <source>
        <strain evidence="1 3">IMMIB RIV-2301</strain>
        <plasmid evidence="3">Plasmid unnamed</plasmid>
        <plasmid evidence="2">unnamed</plasmid>
    </source>
</reference>
<sequence>MSLSKPSLRALSWRDRQAVRVIDWCITHLPSRELSEAITEALSAGTVQVLLRHLQEWERRARPNT</sequence>
<proteinExistence type="predicted"/>
<dbReference type="HOGENOM" id="CLU_2842390_0_0_11"/>
<dbReference type="Proteomes" id="UP000028939">
    <property type="component" value="Chromosome"/>
</dbReference>
<evidence type="ECO:0000313" key="2">
    <source>
        <dbReference type="EMBL" id="AIL97793.1"/>
    </source>
</evidence>
<dbReference type="Proteomes" id="UP000028939">
    <property type="component" value="Plasmid unnamed"/>
</dbReference>
<dbReference type="KEGG" id="cuv:CUREI_11450"/>
<dbReference type="KEGG" id="cuv:CUREI_02915"/>
<organism evidence="1 3">
    <name type="scientific">Corynebacterium ureicelerivorans</name>
    <dbReference type="NCBI Taxonomy" id="401472"/>
    <lineage>
        <taxon>Bacteria</taxon>
        <taxon>Bacillati</taxon>
        <taxon>Actinomycetota</taxon>
        <taxon>Actinomycetes</taxon>
        <taxon>Mycobacteriales</taxon>
        <taxon>Corynebacteriaceae</taxon>
        <taxon>Corynebacterium</taxon>
    </lineage>
</organism>
<evidence type="ECO:0000313" key="1">
    <source>
        <dbReference type="EMBL" id="AIL96389.1"/>
    </source>
</evidence>
<name>A0A077HJS8_9CORY</name>
<keyword evidence="2" id="KW-0614">Plasmid</keyword>
<dbReference type="AlphaFoldDB" id="A0A077HJS8"/>
<evidence type="ECO:0000313" key="3">
    <source>
        <dbReference type="Proteomes" id="UP000028939"/>
    </source>
</evidence>
<geneLocation type="plasmid" evidence="2">
    <name>unnamed</name>
</geneLocation>
<protein>
    <submittedName>
        <fullName evidence="1">Uncharacterized protein</fullName>
    </submittedName>
</protein>
<accession>A0A077HJS8</accession>
<gene>
    <name evidence="1" type="ORF">CUREI_02915</name>
    <name evidence="2" type="ORF">CUREI_11450</name>
</gene>
<dbReference type="EMBL" id="CP009216">
    <property type="protein sequence ID" value="AIL97793.1"/>
    <property type="molecule type" value="Genomic_DNA"/>
</dbReference>
<keyword evidence="3" id="KW-1185">Reference proteome</keyword>
<dbReference type="EMBL" id="CP009215">
    <property type="protein sequence ID" value="AIL96389.1"/>
    <property type="molecule type" value="Genomic_DNA"/>
</dbReference>
<dbReference type="STRING" id="401472.CUREI_02915"/>